<evidence type="ECO:0000256" key="4">
    <source>
        <dbReference type="ARBA" id="ARBA00022692"/>
    </source>
</evidence>
<evidence type="ECO:0000256" key="2">
    <source>
        <dbReference type="ARBA" id="ARBA00008789"/>
    </source>
</evidence>
<keyword evidence="6 7" id="KW-0472">Membrane</keyword>
<dbReference type="InterPro" id="IPR050895">
    <property type="entry name" value="XK-related_scramblase"/>
</dbReference>
<gene>
    <name evidence="9" type="ORF">L798_03035</name>
</gene>
<dbReference type="GO" id="GO:0005886">
    <property type="term" value="C:plasma membrane"/>
    <property type="evidence" value="ECO:0007669"/>
    <property type="project" value="UniProtKB-SubCell"/>
</dbReference>
<sequence length="1041" mass="116205">MAAVKSKSGIYCCSKLEDNAQGMNGSKMCFSIFDTCLVLFSMVTFIMDLSTDVFLVVEYFSHGHTCWAVSTFLLVVLPATVVQMFSMRWHIMDKTASRCHWLSHLFFLGIIHRYILVLKTGLEARSSGDPTDFQRVYHQQSDICLLHLFESFMESAPQLVLQLYIMVSLETWTSWTGVSAIASLLSLAWAVAVYTRSMHRACSDKTHVSWPGLVCQAAWRGGMVTARIATLVLFAVGFHAWLFLFLGVHWLCMMVWIVFQKTGCYHTPWDEYIYNCVVGVIYCFCFFNLQEGQSRHHALMFYVIVISQNLGCLGLFLALAGVSRSGLIDTAGALIIGGTVLGVSSMLLYYRFFHPAGPIALCSKQLQHSMECGTPPCLSDLNMEQTATVRSLKHCWQTDKNVTLTRLDGVSPQESSPHSDDVCTDKNLLLTHWVSGQTSPSLVTEEKPAGEHEDKSAVTVSASRDKRRGICSPLELGLDEQEEKGGGHGESMRKHKRRGICLLEPEMEVELDLVSRMEEEPNSEERRQKRRGICSPGLLDLELRNKDENEQQGICSVVELTREVTEMETSTKQPDDETPSEVLSVPSDVLSAHDYENICAVNIAREVWGLRSWRGYSDIETWLHDDSVVRDRRRDTLTSTTTTLTSASSDHSGGNDSHPASPPPLPCRRPASGPRALRTRQDDYLDTLIDDLADCETSVCFQEFIAEEHDPSMFVARPYVVDQHGALFPLMTLDTIIEELEESSTSTETIEPLRHEKHHDSASTLVATINEIRRGGSICSLYNSADVLWEVQCPSFCDPVPESLLTTRHSRAHLSPEEILFLSKLQPIPDTKLELSPISKGSSSPKTSPEVILDASPYLESVQDMDSICAADNVIDKVDDSRPGKKDVADRPCQNFSLLREKFESKQTVSNIEVDHKTSSECPHSCSDCSAAIHDDSGLNILSELERKPIICLNKENMTSVVPGRIKQWNNYLKAQNSCNSRLGPEPCKIICLPSGHDSDLGKLIKPSLRERRSMFLRQVLSPSWGKKSSLSPNTKVVPAT</sequence>
<evidence type="ECO:0000256" key="6">
    <source>
        <dbReference type="ARBA" id="ARBA00023136"/>
    </source>
</evidence>
<feature type="compositionally biased region" description="Low complexity" evidence="8">
    <location>
        <begin position="638"/>
        <end position="650"/>
    </location>
</feature>
<feature type="transmembrane region" description="Helical" evidence="7">
    <location>
        <begin position="172"/>
        <end position="195"/>
    </location>
</feature>
<comment type="similarity">
    <text evidence="2 7">Belongs to the XK family.</text>
</comment>
<dbReference type="eggNOG" id="KOG4790">
    <property type="taxonomic scope" value="Eukaryota"/>
</dbReference>
<dbReference type="AlphaFoldDB" id="A0A067RE21"/>
<dbReference type="InParanoid" id="A0A067RE21"/>
<feature type="transmembrane region" description="Helical" evidence="7">
    <location>
        <begin position="301"/>
        <end position="319"/>
    </location>
</feature>
<evidence type="ECO:0000256" key="1">
    <source>
        <dbReference type="ARBA" id="ARBA00004651"/>
    </source>
</evidence>
<dbReference type="Pfam" id="PF09815">
    <property type="entry name" value="XK-related"/>
    <property type="match status" value="1"/>
</dbReference>
<proteinExistence type="inferred from homology"/>
<dbReference type="OrthoDB" id="6356248at2759"/>
<dbReference type="Proteomes" id="UP000027135">
    <property type="component" value="Unassembled WGS sequence"/>
</dbReference>
<reference evidence="9 10" key="1">
    <citation type="journal article" date="2014" name="Nat. Commun.">
        <title>Molecular traces of alternative social organization in a termite genome.</title>
        <authorList>
            <person name="Terrapon N."/>
            <person name="Li C."/>
            <person name="Robertson H.M."/>
            <person name="Ji L."/>
            <person name="Meng X."/>
            <person name="Booth W."/>
            <person name="Chen Z."/>
            <person name="Childers C.P."/>
            <person name="Glastad K.M."/>
            <person name="Gokhale K."/>
            <person name="Gowin J."/>
            <person name="Gronenberg W."/>
            <person name="Hermansen R.A."/>
            <person name="Hu H."/>
            <person name="Hunt B.G."/>
            <person name="Huylmans A.K."/>
            <person name="Khalil S.M."/>
            <person name="Mitchell R.D."/>
            <person name="Munoz-Torres M.C."/>
            <person name="Mustard J.A."/>
            <person name="Pan H."/>
            <person name="Reese J.T."/>
            <person name="Scharf M.E."/>
            <person name="Sun F."/>
            <person name="Vogel H."/>
            <person name="Xiao J."/>
            <person name="Yang W."/>
            <person name="Yang Z."/>
            <person name="Yang Z."/>
            <person name="Zhou J."/>
            <person name="Zhu J."/>
            <person name="Brent C.S."/>
            <person name="Elsik C.G."/>
            <person name="Goodisman M.A."/>
            <person name="Liberles D.A."/>
            <person name="Roe R.M."/>
            <person name="Vargo E.L."/>
            <person name="Vilcinskas A."/>
            <person name="Wang J."/>
            <person name="Bornberg-Bauer E."/>
            <person name="Korb J."/>
            <person name="Zhang G."/>
            <person name="Liebig J."/>
        </authorList>
    </citation>
    <scope>NUCLEOTIDE SEQUENCE [LARGE SCALE GENOMIC DNA]</scope>
    <source>
        <tissue evidence="9">Whole organism</tissue>
    </source>
</reference>
<dbReference type="PANTHER" id="PTHR16024">
    <property type="entry name" value="XK-RELATED PROTEIN"/>
    <property type="match status" value="1"/>
</dbReference>
<protein>
    <recommendedName>
        <fullName evidence="7">XK-related protein</fullName>
    </recommendedName>
</protein>
<keyword evidence="5 7" id="KW-1133">Transmembrane helix</keyword>
<evidence type="ECO:0000313" key="10">
    <source>
        <dbReference type="Proteomes" id="UP000027135"/>
    </source>
</evidence>
<keyword evidence="10" id="KW-1185">Reference proteome</keyword>
<keyword evidence="3" id="KW-1003">Cell membrane</keyword>
<keyword evidence="4 7" id="KW-0812">Transmembrane</keyword>
<evidence type="ECO:0000256" key="5">
    <source>
        <dbReference type="ARBA" id="ARBA00022989"/>
    </source>
</evidence>
<comment type="subcellular location">
    <subcellularLocation>
        <location evidence="1">Cell membrane</location>
        <topology evidence="1">Multi-pass membrane protein</topology>
    </subcellularLocation>
    <subcellularLocation>
        <location evidence="7">Membrane</location>
        <topology evidence="7">Multi-pass membrane protein</topology>
    </subcellularLocation>
</comment>
<dbReference type="PANTHER" id="PTHR16024:SF28">
    <property type="entry name" value="XK-RELATED PROTEIN"/>
    <property type="match status" value="1"/>
</dbReference>
<evidence type="ECO:0000256" key="3">
    <source>
        <dbReference type="ARBA" id="ARBA00022475"/>
    </source>
</evidence>
<feature type="transmembrane region" description="Helical" evidence="7">
    <location>
        <begin position="28"/>
        <end position="47"/>
    </location>
</feature>
<evidence type="ECO:0000256" key="7">
    <source>
        <dbReference type="RuleBase" id="RU910716"/>
    </source>
</evidence>
<accession>A0A067RE21</accession>
<feature type="region of interest" description="Disordered" evidence="8">
    <location>
        <begin position="638"/>
        <end position="676"/>
    </location>
</feature>
<evidence type="ECO:0000256" key="8">
    <source>
        <dbReference type="SAM" id="MobiDB-lite"/>
    </source>
</evidence>
<feature type="region of interest" description="Disordered" evidence="8">
    <location>
        <begin position="439"/>
        <end position="464"/>
    </location>
</feature>
<organism evidence="9 10">
    <name type="scientific">Zootermopsis nevadensis</name>
    <name type="common">Dampwood termite</name>
    <dbReference type="NCBI Taxonomy" id="136037"/>
    <lineage>
        <taxon>Eukaryota</taxon>
        <taxon>Metazoa</taxon>
        <taxon>Ecdysozoa</taxon>
        <taxon>Arthropoda</taxon>
        <taxon>Hexapoda</taxon>
        <taxon>Insecta</taxon>
        <taxon>Pterygota</taxon>
        <taxon>Neoptera</taxon>
        <taxon>Polyneoptera</taxon>
        <taxon>Dictyoptera</taxon>
        <taxon>Blattodea</taxon>
        <taxon>Blattoidea</taxon>
        <taxon>Termitoidae</taxon>
        <taxon>Termopsidae</taxon>
        <taxon>Zootermopsis</taxon>
    </lineage>
</organism>
<feature type="transmembrane region" description="Helical" evidence="7">
    <location>
        <begin position="271"/>
        <end position="289"/>
    </location>
</feature>
<feature type="compositionally biased region" description="Basic and acidic residues" evidence="8">
    <location>
        <begin position="444"/>
        <end position="456"/>
    </location>
</feature>
<feature type="transmembrane region" description="Helical" evidence="7">
    <location>
        <begin position="67"/>
        <end position="87"/>
    </location>
</feature>
<feature type="transmembrane region" description="Helical" evidence="7">
    <location>
        <begin position="228"/>
        <end position="259"/>
    </location>
</feature>
<feature type="transmembrane region" description="Helical" evidence="7">
    <location>
        <begin position="99"/>
        <end position="116"/>
    </location>
</feature>
<name>A0A067RE21_ZOONE</name>
<dbReference type="InterPro" id="IPR018629">
    <property type="entry name" value="XK-rel"/>
</dbReference>
<dbReference type="EMBL" id="KK852527">
    <property type="protein sequence ID" value="KDR22012.1"/>
    <property type="molecule type" value="Genomic_DNA"/>
</dbReference>
<feature type="transmembrane region" description="Helical" evidence="7">
    <location>
        <begin position="331"/>
        <end position="350"/>
    </location>
</feature>
<evidence type="ECO:0000313" key="9">
    <source>
        <dbReference type="EMBL" id="KDR22012.1"/>
    </source>
</evidence>